<evidence type="ECO:0000313" key="2">
    <source>
        <dbReference type="Proteomes" id="UP001164020"/>
    </source>
</evidence>
<evidence type="ECO:0000313" key="1">
    <source>
        <dbReference type="EMBL" id="WAP70324.1"/>
    </source>
</evidence>
<keyword evidence="2" id="KW-1185">Reference proteome</keyword>
<accession>A0ABY7C5L3</accession>
<protein>
    <submittedName>
        <fullName evidence="1">Uncharacterized protein</fullName>
    </submittedName>
</protein>
<gene>
    <name evidence="1" type="ORF">OH818_09695</name>
</gene>
<name>A0ABY7C5L3_9HYPH</name>
<reference evidence="1" key="1">
    <citation type="submission" date="2022-12" db="EMBL/GenBank/DDBJ databases">
        <title>Jiella pelagia sp. nov., isolated from phosphonate enriched culture of Northwest Pacific surface seawater.</title>
        <authorList>
            <person name="Shin D.Y."/>
            <person name="Hwang C.Y."/>
        </authorList>
    </citation>
    <scope>NUCLEOTIDE SEQUENCE</scope>
    <source>
        <strain evidence="1">HL-NP1</strain>
    </source>
</reference>
<organism evidence="1 2">
    <name type="scientific">Jiella pelagia</name>
    <dbReference type="NCBI Taxonomy" id="2986949"/>
    <lineage>
        <taxon>Bacteria</taxon>
        <taxon>Pseudomonadati</taxon>
        <taxon>Pseudomonadota</taxon>
        <taxon>Alphaproteobacteria</taxon>
        <taxon>Hyphomicrobiales</taxon>
        <taxon>Aurantimonadaceae</taxon>
        <taxon>Jiella</taxon>
    </lineage>
</organism>
<dbReference type="RefSeq" id="WP_268882794.1">
    <property type="nucleotide sequence ID" value="NZ_CP114029.1"/>
</dbReference>
<dbReference type="EMBL" id="CP114029">
    <property type="protein sequence ID" value="WAP70324.1"/>
    <property type="molecule type" value="Genomic_DNA"/>
</dbReference>
<dbReference type="Proteomes" id="UP001164020">
    <property type="component" value="Chromosome"/>
</dbReference>
<proteinExistence type="predicted"/>
<sequence>MVTGIGVITEGVECPRIRMADGREFSLVGGDAHLLRSAVGERFELSGVIVPFSTCMQGLTLRIETMKALPAEQ</sequence>